<evidence type="ECO:0000256" key="2">
    <source>
        <dbReference type="ARBA" id="ARBA00023212"/>
    </source>
</evidence>
<dbReference type="SUPFAM" id="SSF54001">
    <property type="entry name" value="Cysteine proteinases"/>
    <property type="match status" value="1"/>
</dbReference>
<sequence length="278" mass="32335">MKKVIPFLLFGAIFIIGKFDKEPVKDEFDQRLLWQAQSAQKNISSYFTTNSYQRGTIYATTEDYQLSERKMHKVVEHHAKGNPAKVSYIIKWKDSQDNVINLSALGVDWKHHFANSYLVGFKPFSVDNLWLPLYAIAQLKTYETDSDQYRTNELWQNSAQAYASPRGDCEDHAIILADWLISEGVDARVVGGKYKGGGHAWVLAIIDDQEFILEATSKRKTKNWNHYPLAKLAKDYHPEFMFNREQFWVNTNRKLIDDYRGEHWQITSTYKKLASKPL</sequence>
<name>A0ABQ6HGU8_9GAMM</name>
<evidence type="ECO:0000256" key="1">
    <source>
        <dbReference type="ARBA" id="ARBA00004245"/>
    </source>
</evidence>
<keyword evidence="5" id="KW-1185">Reference proteome</keyword>
<protein>
    <recommendedName>
        <fullName evidence="3">CEP76/DRC7 peptidase-like domain-containing protein</fullName>
    </recommendedName>
</protein>
<keyword evidence="2" id="KW-0963">Cytoplasm</keyword>
<keyword evidence="2" id="KW-0206">Cytoskeleton</keyword>
<accession>A0ABQ6HGU8</accession>
<dbReference type="RefSeq" id="WP_284301219.1">
    <property type="nucleotide sequence ID" value="NZ_BSSV01000010.1"/>
</dbReference>
<evidence type="ECO:0000313" key="5">
    <source>
        <dbReference type="Proteomes" id="UP001157134"/>
    </source>
</evidence>
<organism evidence="4 5">
    <name type="scientific">Thalassotalea loyana</name>
    <dbReference type="NCBI Taxonomy" id="280483"/>
    <lineage>
        <taxon>Bacteria</taxon>
        <taxon>Pseudomonadati</taxon>
        <taxon>Pseudomonadota</taxon>
        <taxon>Gammaproteobacteria</taxon>
        <taxon>Alteromonadales</taxon>
        <taxon>Colwelliaceae</taxon>
        <taxon>Thalassotalea</taxon>
    </lineage>
</organism>
<dbReference type="InterPro" id="IPR056290">
    <property type="entry name" value="CEPT76/DRC7_peptidase-like_dom"/>
</dbReference>
<evidence type="ECO:0000313" key="4">
    <source>
        <dbReference type="EMBL" id="GLX87288.1"/>
    </source>
</evidence>
<gene>
    <name evidence="4" type="ORF">tloyanaT_35410</name>
</gene>
<proteinExistence type="predicted"/>
<dbReference type="Proteomes" id="UP001157134">
    <property type="component" value="Unassembled WGS sequence"/>
</dbReference>
<comment type="caution">
    <text evidence="4">The sequence shown here is derived from an EMBL/GenBank/DDBJ whole genome shotgun (WGS) entry which is preliminary data.</text>
</comment>
<evidence type="ECO:0000259" key="3">
    <source>
        <dbReference type="Pfam" id="PF24656"/>
    </source>
</evidence>
<dbReference type="EMBL" id="BSSV01000010">
    <property type="protein sequence ID" value="GLX87288.1"/>
    <property type="molecule type" value="Genomic_DNA"/>
</dbReference>
<feature type="domain" description="CEP76/DRC7 peptidase-like" evidence="3">
    <location>
        <begin position="153"/>
        <end position="254"/>
    </location>
</feature>
<dbReference type="Pfam" id="PF24656">
    <property type="entry name" value="CEPT76_peptidase"/>
    <property type="match status" value="1"/>
</dbReference>
<reference evidence="4 5" key="1">
    <citation type="submission" date="2023-03" db="EMBL/GenBank/DDBJ databases">
        <title>Thalassotalea loyana LMG 22536T draft genome sequence.</title>
        <authorList>
            <person name="Sawabe T."/>
        </authorList>
    </citation>
    <scope>NUCLEOTIDE SEQUENCE [LARGE SCALE GENOMIC DNA]</scope>
    <source>
        <strain evidence="4 5">LMG 22536</strain>
    </source>
</reference>
<comment type="subcellular location">
    <subcellularLocation>
        <location evidence="1">Cytoplasm</location>
        <location evidence="1">Cytoskeleton</location>
    </subcellularLocation>
</comment>
<dbReference type="Gene3D" id="3.10.620.30">
    <property type="match status" value="1"/>
</dbReference>
<dbReference type="InterPro" id="IPR038765">
    <property type="entry name" value="Papain-like_cys_pep_sf"/>
</dbReference>